<dbReference type="PANTHER" id="PTHR21338:SF0">
    <property type="entry name" value="LARGE RIBOSOMAL SUBUNIT PROTEIN ML41"/>
    <property type="match status" value="1"/>
</dbReference>
<name>A0A1Y2F7T0_PROLT</name>
<keyword evidence="5" id="KW-0496">Mitochondrion</keyword>
<keyword evidence="6" id="KW-0687">Ribonucleoprotein</keyword>
<protein>
    <submittedName>
        <fullName evidence="7">Mitochondrial ribosomal protein subunit L27</fullName>
    </submittedName>
</protein>
<dbReference type="EMBL" id="MCFI01000014">
    <property type="protein sequence ID" value="ORY79931.1"/>
    <property type="molecule type" value="Genomic_DNA"/>
</dbReference>
<dbReference type="STRING" id="56484.A0A1Y2F7T0"/>
<accession>A0A1Y2F7T0</accession>
<evidence type="ECO:0000313" key="8">
    <source>
        <dbReference type="Proteomes" id="UP000193685"/>
    </source>
</evidence>
<evidence type="ECO:0000256" key="5">
    <source>
        <dbReference type="ARBA" id="ARBA00023128"/>
    </source>
</evidence>
<gene>
    <name evidence="7" type="ORF">BCR37DRAFT_349402</name>
</gene>
<dbReference type="RefSeq" id="XP_040724065.1">
    <property type="nucleotide sequence ID" value="XM_040867923.1"/>
</dbReference>
<comment type="caution">
    <text evidence="7">The sequence shown here is derived from an EMBL/GenBank/DDBJ whole genome shotgun (WGS) entry which is preliminary data.</text>
</comment>
<keyword evidence="4 7" id="KW-0689">Ribosomal protein</keyword>
<keyword evidence="3" id="KW-0809">Transit peptide</keyword>
<evidence type="ECO:0000256" key="4">
    <source>
        <dbReference type="ARBA" id="ARBA00022980"/>
    </source>
</evidence>
<dbReference type="GO" id="GO:0005762">
    <property type="term" value="C:mitochondrial large ribosomal subunit"/>
    <property type="evidence" value="ECO:0007669"/>
    <property type="project" value="InterPro"/>
</dbReference>
<reference evidence="7 8" key="1">
    <citation type="submission" date="2016-07" db="EMBL/GenBank/DDBJ databases">
        <title>Pervasive Adenine N6-methylation of Active Genes in Fungi.</title>
        <authorList>
            <consortium name="DOE Joint Genome Institute"/>
            <person name="Mondo S.J."/>
            <person name="Dannebaum R.O."/>
            <person name="Kuo R.C."/>
            <person name="Labutti K."/>
            <person name="Haridas S."/>
            <person name="Kuo A."/>
            <person name="Salamov A."/>
            <person name="Ahrendt S.R."/>
            <person name="Lipzen A."/>
            <person name="Sullivan W."/>
            <person name="Andreopoulos W.B."/>
            <person name="Clum A."/>
            <person name="Lindquist E."/>
            <person name="Daum C."/>
            <person name="Ramamoorthy G.K."/>
            <person name="Gryganskyi A."/>
            <person name="Culley D."/>
            <person name="Magnuson J.K."/>
            <person name="James T.Y."/>
            <person name="O'Malley M.A."/>
            <person name="Stajich J.E."/>
            <person name="Spatafora J.W."/>
            <person name="Visel A."/>
            <person name="Grigoriev I.V."/>
        </authorList>
    </citation>
    <scope>NUCLEOTIDE SEQUENCE [LARGE SCALE GENOMIC DNA]</scope>
    <source>
        <strain evidence="7 8">12-1054</strain>
    </source>
</reference>
<dbReference type="GO" id="GO:0006412">
    <property type="term" value="P:translation"/>
    <property type="evidence" value="ECO:0007669"/>
    <property type="project" value="TreeGrafter"/>
</dbReference>
<dbReference type="Pfam" id="PF09809">
    <property type="entry name" value="MRP-L27"/>
    <property type="match status" value="1"/>
</dbReference>
<evidence type="ECO:0000256" key="3">
    <source>
        <dbReference type="ARBA" id="ARBA00022946"/>
    </source>
</evidence>
<evidence type="ECO:0000256" key="6">
    <source>
        <dbReference type="ARBA" id="ARBA00023274"/>
    </source>
</evidence>
<dbReference type="OMA" id="YIIEWDK"/>
<dbReference type="AlphaFoldDB" id="A0A1Y2F7T0"/>
<comment type="similarity">
    <text evidence="2">Belongs to the mitochondrion-specific ribosomal protein mL41 family.</text>
</comment>
<dbReference type="GO" id="GO:0003735">
    <property type="term" value="F:structural constituent of ribosome"/>
    <property type="evidence" value="ECO:0007669"/>
    <property type="project" value="InterPro"/>
</dbReference>
<keyword evidence="8" id="KW-1185">Reference proteome</keyword>
<organism evidence="7 8">
    <name type="scientific">Protomyces lactucae-debilis</name>
    <dbReference type="NCBI Taxonomy" id="2754530"/>
    <lineage>
        <taxon>Eukaryota</taxon>
        <taxon>Fungi</taxon>
        <taxon>Dikarya</taxon>
        <taxon>Ascomycota</taxon>
        <taxon>Taphrinomycotina</taxon>
        <taxon>Taphrinomycetes</taxon>
        <taxon>Taphrinales</taxon>
        <taxon>Protomycetaceae</taxon>
        <taxon>Protomyces</taxon>
    </lineage>
</organism>
<proteinExistence type="inferred from homology"/>
<evidence type="ECO:0000256" key="1">
    <source>
        <dbReference type="ARBA" id="ARBA00004173"/>
    </source>
</evidence>
<sequence>MVAASRVLQGARRLPLTTKQGHNYYKGTGTGSTGRHTKHGAYITEWEKVRTYPRPALLDSCTLKPFVSRQVAKARASLEPGTTHMTGSRYLEAWKLDNAGEQKS</sequence>
<dbReference type="GeneID" id="63784522"/>
<evidence type="ECO:0000256" key="2">
    <source>
        <dbReference type="ARBA" id="ARBA00010152"/>
    </source>
</evidence>
<dbReference type="InterPro" id="IPR019189">
    <property type="entry name" value="Ribosomal_mL41"/>
</dbReference>
<dbReference type="OrthoDB" id="408933at2759"/>
<dbReference type="PANTHER" id="PTHR21338">
    <property type="entry name" value="MITOCHONDRIAL RIBOSOMAL PROTEIN L41"/>
    <property type="match status" value="1"/>
</dbReference>
<comment type="subcellular location">
    <subcellularLocation>
        <location evidence="1">Mitochondrion</location>
    </subcellularLocation>
</comment>
<dbReference type="Proteomes" id="UP000193685">
    <property type="component" value="Unassembled WGS sequence"/>
</dbReference>
<evidence type="ECO:0000313" key="7">
    <source>
        <dbReference type="EMBL" id="ORY79931.1"/>
    </source>
</evidence>